<keyword evidence="13" id="KW-1185">Reference proteome</keyword>
<keyword evidence="8 10" id="KW-1133">Transmembrane helix</keyword>
<keyword evidence="9 10" id="KW-0472">Membrane</keyword>
<comment type="similarity">
    <text evidence="2">Belongs to the TonB family.</text>
</comment>
<evidence type="ECO:0000259" key="11">
    <source>
        <dbReference type="PROSITE" id="PS52015"/>
    </source>
</evidence>
<dbReference type="GO" id="GO:0015031">
    <property type="term" value="P:protein transport"/>
    <property type="evidence" value="ECO:0007669"/>
    <property type="project" value="UniProtKB-KW"/>
</dbReference>
<dbReference type="AlphaFoldDB" id="A0A086PBA6"/>
<dbReference type="PROSITE" id="PS52015">
    <property type="entry name" value="TONB_CTD"/>
    <property type="match status" value="1"/>
</dbReference>
<keyword evidence="7" id="KW-0653">Protein transport</keyword>
<dbReference type="Pfam" id="PF03544">
    <property type="entry name" value="TonB_C"/>
    <property type="match status" value="1"/>
</dbReference>
<keyword evidence="6 10" id="KW-0812">Transmembrane</keyword>
<evidence type="ECO:0000256" key="4">
    <source>
        <dbReference type="ARBA" id="ARBA00022475"/>
    </source>
</evidence>
<evidence type="ECO:0000256" key="2">
    <source>
        <dbReference type="ARBA" id="ARBA00006555"/>
    </source>
</evidence>
<dbReference type="GO" id="GO:0055085">
    <property type="term" value="P:transmembrane transport"/>
    <property type="evidence" value="ECO:0007669"/>
    <property type="project" value="InterPro"/>
</dbReference>
<evidence type="ECO:0000256" key="6">
    <source>
        <dbReference type="ARBA" id="ARBA00022692"/>
    </source>
</evidence>
<dbReference type="InterPro" id="IPR051045">
    <property type="entry name" value="TonB-dependent_transducer"/>
</dbReference>
<name>A0A086PBA6_SPHHM</name>
<evidence type="ECO:0000313" key="13">
    <source>
        <dbReference type="Proteomes" id="UP000024284"/>
    </source>
</evidence>
<comment type="caution">
    <text evidence="12">The sequence shown here is derived from an EMBL/GenBank/DDBJ whole genome shotgun (WGS) entry which is preliminary data.</text>
</comment>
<dbReference type="EMBL" id="JFZA02000012">
    <property type="protein sequence ID" value="KFG90674.1"/>
    <property type="molecule type" value="Genomic_DNA"/>
</dbReference>
<feature type="transmembrane region" description="Helical" evidence="10">
    <location>
        <begin position="48"/>
        <end position="68"/>
    </location>
</feature>
<gene>
    <name evidence="12" type="primary">tonB_2</name>
    <name evidence="12" type="ORF">BV98_001878</name>
</gene>
<evidence type="ECO:0000256" key="1">
    <source>
        <dbReference type="ARBA" id="ARBA00004383"/>
    </source>
</evidence>
<dbReference type="RefSeq" id="WP_037465036.1">
    <property type="nucleotide sequence ID" value="NZ_BCZD01000002.1"/>
</dbReference>
<dbReference type="OrthoDB" id="9792439at2"/>
<evidence type="ECO:0000256" key="10">
    <source>
        <dbReference type="SAM" id="Phobius"/>
    </source>
</evidence>
<evidence type="ECO:0000256" key="5">
    <source>
        <dbReference type="ARBA" id="ARBA00022519"/>
    </source>
</evidence>
<accession>A0A086PBA6</accession>
<dbReference type="Gene3D" id="3.30.1150.10">
    <property type="match status" value="1"/>
</dbReference>
<evidence type="ECO:0000256" key="3">
    <source>
        <dbReference type="ARBA" id="ARBA00022448"/>
    </source>
</evidence>
<proteinExistence type="inferred from homology"/>
<comment type="subcellular location">
    <subcellularLocation>
        <location evidence="1">Cell inner membrane</location>
        <topology evidence="1">Single-pass membrane protein</topology>
        <orientation evidence="1">Periplasmic side</orientation>
    </subcellularLocation>
</comment>
<evidence type="ECO:0000256" key="9">
    <source>
        <dbReference type="ARBA" id="ARBA00023136"/>
    </source>
</evidence>
<feature type="domain" description="TonB C-terminal" evidence="11">
    <location>
        <begin position="158"/>
        <end position="252"/>
    </location>
</feature>
<dbReference type="STRING" id="76947.GCA_002080435_01108"/>
<dbReference type="InterPro" id="IPR006260">
    <property type="entry name" value="TonB/TolA_C"/>
</dbReference>
<dbReference type="SUPFAM" id="SSF74653">
    <property type="entry name" value="TolA/TonB C-terminal domain"/>
    <property type="match status" value="1"/>
</dbReference>
<keyword evidence="5" id="KW-0997">Cell inner membrane</keyword>
<keyword evidence="4" id="KW-1003">Cell membrane</keyword>
<reference evidence="12" key="1">
    <citation type="submission" date="2014-08" db="EMBL/GenBank/DDBJ databases">
        <title>Draft genome sequences of Sphingobium herbicidovorans.</title>
        <authorList>
            <person name="Gan H.M."/>
            <person name="Gan H.Y."/>
            <person name="Savka M.A."/>
        </authorList>
    </citation>
    <scope>NUCLEOTIDE SEQUENCE [LARGE SCALE GENOMIC DNA]</scope>
    <source>
        <strain evidence="12">NBRC 16415</strain>
    </source>
</reference>
<evidence type="ECO:0000313" key="12">
    <source>
        <dbReference type="EMBL" id="KFG90674.1"/>
    </source>
</evidence>
<dbReference type="PANTHER" id="PTHR33446">
    <property type="entry name" value="PROTEIN TONB-RELATED"/>
    <property type="match status" value="1"/>
</dbReference>
<sequence>MLRAAERIVDEAADAILPYSVAEPIRTVAHHAEVVPAGRYGERGSPNWLVITAILVAHALLIAAIMHVRHLSQRHEEARLTVVNLTQPAPPLAEETPPPPPSQPQVAAPIPVVRVPAPTPQISTTPTPPPVLINPPSVAVPTPVVAAAAPVPSGIVQGGDLSTQMISGKPPRYPLESRRKREQGTVVLALTLGLDGAVETLNVSRSSGYSRLDDAAKDAVRRWRWRPMIQQGQPVKVRGIVEIPFVLQVNAA</sequence>
<evidence type="ECO:0000256" key="7">
    <source>
        <dbReference type="ARBA" id="ARBA00022927"/>
    </source>
</evidence>
<keyword evidence="3" id="KW-0813">Transport</keyword>
<dbReference type="GO" id="GO:0031992">
    <property type="term" value="F:energy transducer activity"/>
    <property type="evidence" value="ECO:0007669"/>
    <property type="project" value="TreeGrafter"/>
</dbReference>
<dbReference type="eggNOG" id="COG0810">
    <property type="taxonomic scope" value="Bacteria"/>
</dbReference>
<dbReference type="Proteomes" id="UP000024284">
    <property type="component" value="Unassembled WGS sequence"/>
</dbReference>
<protein>
    <submittedName>
        <fullName evidence="12">TonB-like protein</fullName>
    </submittedName>
</protein>
<dbReference type="InterPro" id="IPR037682">
    <property type="entry name" value="TonB_C"/>
</dbReference>
<organism evidence="12 13">
    <name type="scientific">Sphingobium herbicidovorans (strain ATCC 700291 / DSM 11019 / CCUG 56400 / KCTC 2939 / LMG 18315 / NBRC 16415 / MH)</name>
    <name type="common">Sphingomonas herbicidovorans</name>
    <dbReference type="NCBI Taxonomy" id="1219045"/>
    <lineage>
        <taxon>Bacteria</taxon>
        <taxon>Pseudomonadati</taxon>
        <taxon>Pseudomonadota</taxon>
        <taxon>Alphaproteobacteria</taxon>
        <taxon>Sphingomonadales</taxon>
        <taxon>Sphingomonadaceae</taxon>
        <taxon>Sphingobium</taxon>
    </lineage>
</organism>
<dbReference type="GO" id="GO:0098797">
    <property type="term" value="C:plasma membrane protein complex"/>
    <property type="evidence" value="ECO:0007669"/>
    <property type="project" value="TreeGrafter"/>
</dbReference>
<dbReference type="PANTHER" id="PTHR33446:SF2">
    <property type="entry name" value="PROTEIN TONB"/>
    <property type="match status" value="1"/>
</dbReference>
<evidence type="ECO:0000256" key="8">
    <source>
        <dbReference type="ARBA" id="ARBA00022989"/>
    </source>
</evidence>
<dbReference type="PATRIC" id="fig|1219045.3.peg.1921"/>
<dbReference type="NCBIfam" id="TIGR01352">
    <property type="entry name" value="tonB_Cterm"/>
    <property type="match status" value="1"/>
</dbReference>